<dbReference type="EMBL" id="JXRP01000020">
    <property type="protein sequence ID" value="KIL43935.1"/>
    <property type="molecule type" value="Genomic_DNA"/>
</dbReference>
<gene>
    <name evidence="1" type="ORF">KP78_37590</name>
</gene>
<evidence type="ECO:0000313" key="2">
    <source>
        <dbReference type="Proteomes" id="UP000031938"/>
    </source>
</evidence>
<name>A0A0C2R0V0_9BACL</name>
<dbReference type="OrthoDB" id="2361576at2"/>
<dbReference type="RefSeq" id="WP_041090890.1">
    <property type="nucleotide sequence ID" value="NZ_JXRP01000020.1"/>
</dbReference>
<dbReference type="STRING" id="889306.KP78_37590"/>
<keyword evidence="2" id="KW-1185">Reference proteome</keyword>
<dbReference type="Gene3D" id="2.40.240.20">
    <property type="entry name" value="Hypothetical PUA domain-like, domain 1"/>
    <property type="match status" value="1"/>
</dbReference>
<evidence type="ECO:0008006" key="3">
    <source>
        <dbReference type="Google" id="ProtNLM"/>
    </source>
</evidence>
<dbReference type="AlphaFoldDB" id="A0A0C2R0V0"/>
<accession>A0A0C2R0V0</accession>
<dbReference type="PATRIC" id="fig|889306.3.peg.3776"/>
<dbReference type="InterPro" id="IPR019699">
    <property type="entry name" value="DUF2584"/>
</dbReference>
<comment type="caution">
    <text evidence="1">The sequence shown here is derived from an EMBL/GenBank/DDBJ whole genome shotgun (WGS) entry which is preliminary data.</text>
</comment>
<reference evidence="1 2" key="1">
    <citation type="submission" date="2015-01" db="EMBL/GenBank/DDBJ databases">
        <title>Genome sequencing of Jeotgalibacillus soli.</title>
        <authorList>
            <person name="Goh K.M."/>
            <person name="Chan K.-G."/>
            <person name="Yaakop A.S."/>
            <person name="Ee R."/>
            <person name="Gan H.M."/>
            <person name="Chan C.S."/>
        </authorList>
    </citation>
    <scope>NUCLEOTIDE SEQUENCE [LARGE SCALE GENOMIC DNA]</scope>
    <source>
        <strain evidence="1 2">P9</strain>
    </source>
</reference>
<dbReference type="SUPFAM" id="SSF88697">
    <property type="entry name" value="PUA domain-like"/>
    <property type="match status" value="1"/>
</dbReference>
<evidence type="ECO:0000313" key="1">
    <source>
        <dbReference type="EMBL" id="KIL43935.1"/>
    </source>
</evidence>
<organism evidence="1 2">
    <name type="scientific">Jeotgalibacillus soli</name>
    <dbReference type="NCBI Taxonomy" id="889306"/>
    <lineage>
        <taxon>Bacteria</taxon>
        <taxon>Bacillati</taxon>
        <taxon>Bacillota</taxon>
        <taxon>Bacilli</taxon>
        <taxon>Bacillales</taxon>
        <taxon>Caryophanaceae</taxon>
        <taxon>Jeotgalibacillus</taxon>
    </lineage>
</organism>
<dbReference type="Proteomes" id="UP000031938">
    <property type="component" value="Unassembled WGS sequence"/>
</dbReference>
<dbReference type="Pfam" id="PF10763">
    <property type="entry name" value="DUF2584"/>
    <property type="match status" value="1"/>
</dbReference>
<proteinExistence type="predicted"/>
<dbReference type="InterPro" id="IPR015947">
    <property type="entry name" value="PUA-like_sf"/>
</dbReference>
<sequence length="80" mass="9240">MGMPLELNTMIVTKGKEVRQQNNFFQLTKEGYRLYPMHVPLEVKRTKGSDLIGIAKIHQLEWKDDTTSIVYELVSLESSN</sequence>
<protein>
    <recommendedName>
        <fullName evidence="3">DUF2584 domain-containing protein</fullName>
    </recommendedName>
</protein>